<evidence type="ECO:0000313" key="1">
    <source>
        <dbReference type="EMBL" id="GAL35471.1"/>
    </source>
</evidence>
<proteinExistence type="predicted"/>
<dbReference type="EMBL" id="BBMT01000007">
    <property type="protein sequence ID" value="GAL35471.1"/>
    <property type="molecule type" value="Genomic_DNA"/>
</dbReference>
<protein>
    <submittedName>
        <fullName evidence="1">T1SS secreted agglutinin RTX</fullName>
    </submittedName>
</protein>
<dbReference type="AlphaFoldDB" id="A0A090T6A6"/>
<comment type="caution">
    <text evidence="1">The sequence shown here is derived from an EMBL/GenBank/DDBJ whole genome shotgun (WGS) entry which is preliminary data.</text>
</comment>
<gene>
    <name evidence="1" type="ORF">JCM19240_318</name>
</gene>
<reference evidence="1 2" key="2">
    <citation type="submission" date="2014-09" db="EMBL/GenBank/DDBJ databases">
        <authorList>
            <consortium name="NBRP consortium"/>
            <person name="Sawabe T."/>
            <person name="Meirelles P."/>
            <person name="Nakanishi M."/>
            <person name="Sayaka M."/>
            <person name="Hattori M."/>
            <person name="Ohkuma M."/>
        </authorList>
    </citation>
    <scope>NUCLEOTIDE SEQUENCE [LARGE SCALE GENOMIC DNA]</scope>
    <source>
        <strain evidence="1 2">JCM 19240</strain>
    </source>
</reference>
<accession>A0A090T6A6</accession>
<organism evidence="1 2">
    <name type="scientific">Vibrio maritimus</name>
    <dbReference type="NCBI Taxonomy" id="990268"/>
    <lineage>
        <taxon>Bacteria</taxon>
        <taxon>Pseudomonadati</taxon>
        <taxon>Pseudomonadota</taxon>
        <taxon>Gammaproteobacteria</taxon>
        <taxon>Vibrionales</taxon>
        <taxon>Vibrionaceae</taxon>
        <taxon>Vibrio</taxon>
    </lineage>
</organism>
<evidence type="ECO:0000313" key="2">
    <source>
        <dbReference type="Proteomes" id="UP000029224"/>
    </source>
</evidence>
<dbReference type="Proteomes" id="UP000029224">
    <property type="component" value="Unassembled WGS sequence"/>
</dbReference>
<reference evidence="1 2" key="1">
    <citation type="submission" date="2014-09" db="EMBL/GenBank/DDBJ databases">
        <title>Vibrio maritimus JCM 19240. (C210) whole genome shotgun sequence.</title>
        <authorList>
            <person name="Sawabe T."/>
            <person name="Meirelles P."/>
            <person name="Nakanishi M."/>
            <person name="Sayaka M."/>
            <person name="Hattori M."/>
            <person name="Ohkuma M."/>
        </authorList>
    </citation>
    <scope>NUCLEOTIDE SEQUENCE [LARGE SCALE GENOMIC DNA]</scope>
    <source>
        <strain evidence="1 2">JCM 19240</strain>
    </source>
</reference>
<keyword evidence="2" id="KW-1185">Reference proteome</keyword>
<dbReference type="OrthoDB" id="5918423at2"/>
<sequence length="149" mass="15896">MQANHVGHGLGIGGGHGINQGEELTIDFSERPATNISLGLDGMGGYFYSGPGNDNDSFVTIRVTLSNGDVVYYDPDVQKDTSGNSNLFHELSFSVDDLIGVDEGLLIAGVTVGTYGPGNWELRYIETALNDSFKYKAVDSDEARAKSLS</sequence>
<name>A0A090T6A6_9VIBR</name>